<evidence type="ECO:0000256" key="6">
    <source>
        <dbReference type="ARBA" id="ARBA00023125"/>
    </source>
</evidence>
<evidence type="ECO:0000256" key="4">
    <source>
        <dbReference type="ARBA" id="ARBA00023015"/>
    </source>
</evidence>
<comment type="subunit">
    <text evidence="2">Homotrimer.</text>
</comment>
<dbReference type="GO" id="GO:0005634">
    <property type="term" value="C:nucleus"/>
    <property type="evidence" value="ECO:0007669"/>
    <property type="project" value="UniProtKB-SubCell"/>
</dbReference>
<dbReference type="AlphaFoldDB" id="A0ABD2ZL66"/>
<keyword evidence="3" id="KW-0597">Phosphoprotein</keyword>
<dbReference type="FunFam" id="1.10.10.10:FF:000037">
    <property type="entry name" value="Heat stress transcription factor B-4"/>
    <property type="match status" value="1"/>
</dbReference>
<gene>
    <name evidence="13" type="ORF">ACH5RR_018305</name>
</gene>
<evidence type="ECO:0000256" key="9">
    <source>
        <dbReference type="RuleBase" id="RU004020"/>
    </source>
</evidence>
<dbReference type="SUPFAM" id="SSF46785">
    <property type="entry name" value="Winged helix' DNA-binding domain"/>
    <property type="match status" value="1"/>
</dbReference>
<sequence length="391" mass="45915">MEGKRKEADDTGGNGDSGASTYNVNSISVGRLSMRGRARSFPPPFLMKTFEIVEDPKTNSIISWSSNNTSFIIWDQVRFTTELLPKHFRHNNFSSFVYQLNNYGFKKISWEKSEYENPWFQAGKRHLLENIKRRNQLFEYETMTKQPSYGSSDDLMKDILEEQIEKLMIEQHGLKVEVQNLNQQQKEMQINFSRIKDSIKVVEIKKKEMASQLLVEHFIQKLREKREISRNETNKKQKIDNFGRKEISLVLMDKRDSFGGHKDQVQDELLKIQRERQTFSSLNNFGSSNQKENTTRTSKHAENCDFWKNMMEDVSECENEKIEHYPKVSVKLEDLIASNTLMEERCLDKKDLARYVEEEFTRNNVTVIVDDGYGYKVEGDYAWEPVSRDGD</sequence>
<dbReference type="SMART" id="SM00415">
    <property type="entry name" value="HSF"/>
    <property type="match status" value="1"/>
</dbReference>
<feature type="domain" description="HSF-type DNA-binding" evidence="12">
    <location>
        <begin position="41"/>
        <end position="134"/>
    </location>
</feature>
<dbReference type="InterPro" id="IPR000232">
    <property type="entry name" value="HSF_DNA-bd"/>
</dbReference>
<name>A0ABD2ZL66_9GENT</name>
<keyword evidence="4" id="KW-0805">Transcription regulation</keyword>
<keyword evidence="10" id="KW-0175">Coiled coil</keyword>
<keyword evidence="7" id="KW-0804">Transcription</keyword>
<feature type="region of interest" description="Disordered" evidence="11">
    <location>
        <begin position="1"/>
        <end position="20"/>
    </location>
</feature>
<comment type="caution">
    <text evidence="13">The sequence shown here is derived from an EMBL/GenBank/DDBJ whole genome shotgun (WGS) entry which is preliminary data.</text>
</comment>
<evidence type="ECO:0000256" key="8">
    <source>
        <dbReference type="ARBA" id="ARBA00023242"/>
    </source>
</evidence>
<dbReference type="PANTHER" id="PTHR10015:SF294">
    <property type="entry name" value="HEAT SHOCK FACTOR PROTEIN HSF30-LIKE"/>
    <property type="match status" value="1"/>
</dbReference>
<keyword evidence="5" id="KW-0346">Stress response</keyword>
<keyword evidence="14" id="KW-1185">Reference proteome</keyword>
<evidence type="ECO:0000256" key="3">
    <source>
        <dbReference type="ARBA" id="ARBA00022553"/>
    </source>
</evidence>
<dbReference type="PRINTS" id="PR00056">
    <property type="entry name" value="HSFDOMAIN"/>
</dbReference>
<accession>A0ABD2ZL66</accession>
<protein>
    <recommendedName>
        <fullName evidence="12">HSF-type DNA-binding domain-containing protein</fullName>
    </recommendedName>
</protein>
<dbReference type="InterPro" id="IPR036390">
    <property type="entry name" value="WH_DNA-bd_sf"/>
</dbReference>
<evidence type="ECO:0000256" key="11">
    <source>
        <dbReference type="SAM" id="MobiDB-lite"/>
    </source>
</evidence>
<dbReference type="Pfam" id="PF00447">
    <property type="entry name" value="HSF_DNA-bind"/>
    <property type="match status" value="1"/>
</dbReference>
<dbReference type="EMBL" id="JBJUIK010000008">
    <property type="protein sequence ID" value="KAL3520156.1"/>
    <property type="molecule type" value="Genomic_DNA"/>
</dbReference>
<evidence type="ECO:0000256" key="2">
    <source>
        <dbReference type="ARBA" id="ARBA00011233"/>
    </source>
</evidence>
<evidence type="ECO:0000259" key="12">
    <source>
        <dbReference type="SMART" id="SM00415"/>
    </source>
</evidence>
<proteinExistence type="inferred from homology"/>
<dbReference type="GO" id="GO:0003677">
    <property type="term" value="F:DNA binding"/>
    <property type="evidence" value="ECO:0007669"/>
    <property type="project" value="UniProtKB-KW"/>
</dbReference>
<evidence type="ECO:0000256" key="5">
    <source>
        <dbReference type="ARBA" id="ARBA00023016"/>
    </source>
</evidence>
<feature type="coiled-coil region" evidence="10">
    <location>
        <begin position="157"/>
        <end position="184"/>
    </location>
</feature>
<dbReference type="InterPro" id="IPR036388">
    <property type="entry name" value="WH-like_DNA-bd_sf"/>
</dbReference>
<dbReference type="PANTHER" id="PTHR10015">
    <property type="entry name" value="HEAT SHOCK TRANSCRIPTION FACTOR"/>
    <property type="match status" value="1"/>
</dbReference>
<evidence type="ECO:0000256" key="1">
    <source>
        <dbReference type="ARBA" id="ARBA00004123"/>
    </source>
</evidence>
<dbReference type="Proteomes" id="UP001630127">
    <property type="component" value="Unassembled WGS sequence"/>
</dbReference>
<evidence type="ECO:0000313" key="13">
    <source>
        <dbReference type="EMBL" id="KAL3520156.1"/>
    </source>
</evidence>
<evidence type="ECO:0000256" key="10">
    <source>
        <dbReference type="SAM" id="Coils"/>
    </source>
</evidence>
<reference evidence="13 14" key="1">
    <citation type="submission" date="2024-11" db="EMBL/GenBank/DDBJ databases">
        <title>A near-complete genome assembly of Cinchona calisaya.</title>
        <authorList>
            <person name="Lian D.C."/>
            <person name="Zhao X.W."/>
            <person name="Wei L."/>
        </authorList>
    </citation>
    <scope>NUCLEOTIDE SEQUENCE [LARGE SCALE GENOMIC DNA]</scope>
    <source>
        <tissue evidence="13">Nenye</tissue>
    </source>
</reference>
<keyword evidence="8" id="KW-0539">Nucleus</keyword>
<evidence type="ECO:0000313" key="14">
    <source>
        <dbReference type="Proteomes" id="UP001630127"/>
    </source>
</evidence>
<keyword evidence="6" id="KW-0238">DNA-binding</keyword>
<comment type="subcellular location">
    <subcellularLocation>
        <location evidence="1">Nucleus</location>
    </subcellularLocation>
</comment>
<dbReference type="Gene3D" id="1.10.10.10">
    <property type="entry name" value="Winged helix-like DNA-binding domain superfamily/Winged helix DNA-binding domain"/>
    <property type="match status" value="1"/>
</dbReference>
<comment type="similarity">
    <text evidence="9">Belongs to the HSF family.</text>
</comment>
<evidence type="ECO:0000256" key="7">
    <source>
        <dbReference type="ARBA" id="ARBA00023163"/>
    </source>
</evidence>
<organism evidence="13 14">
    <name type="scientific">Cinchona calisaya</name>
    <dbReference type="NCBI Taxonomy" id="153742"/>
    <lineage>
        <taxon>Eukaryota</taxon>
        <taxon>Viridiplantae</taxon>
        <taxon>Streptophyta</taxon>
        <taxon>Embryophyta</taxon>
        <taxon>Tracheophyta</taxon>
        <taxon>Spermatophyta</taxon>
        <taxon>Magnoliopsida</taxon>
        <taxon>eudicotyledons</taxon>
        <taxon>Gunneridae</taxon>
        <taxon>Pentapetalae</taxon>
        <taxon>asterids</taxon>
        <taxon>lamiids</taxon>
        <taxon>Gentianales</taxon>
        <taxon>Rubiaceae</taxon>
        <taxon>Cinchonoideae</taxon>
        <taxon>Cinchoneae</taxon>
        <taxon>Cinchona</taxon>
    </lineage>
</organism>